<dbReference type="PANTHER" id="PTHR35824:SF1">
    <property type="entry name" value="MEMBRANE-ANCHORED JUNCTION PROTEIN"/>
    <property type="match status" value="1"/>
</dbReference>
<evidence type="ECO:0000313" key="2">
    <source>
        <dbReference type="Proteomes" id="UP001186944"/>
    </source>
</evidence>
<keyword evidence="2" id="KW-1185">Reference proteome</keyword>
<organism evidence="1 2">
    <name type="scientific">Pinctada imbricata</name>
    <name type="common">Atlantic pearl-oyster</name>
    <name type="synonym">Pinctada martensii</name>
    <dbReference type="NCBI Taxonomy" id="66713"/>
    <lineage>
        <taxon>Eukaryota</taxon>
        <taxon>Metazoa</taxon>
        <taxon>Spiralia</taxon>
        <taxon>Lophotrochozoa</taxon>
        <taxon>Mollusca</taxon>
        <taxon>Bivalvia</taxon>
        <taxon>Autobranchia</taxon>
        <taxon>Pteriomorphia</taxon>
        <taxon>Pterioida</taxon>
        <taxon>Pterioidea</taxon>
        <taxon>Pteriidae</taxon>
        <taxon>Pinctada</taxon>
    </lineage>
</organism>
<name>A0AA88YQT8_PINIB</name>
<dbReference type="Proteomes" id="UP001186944">
    <property type="component" value="Unassembled WGS sequence"/>
</dbReference>
<reference evidence="1" key="1">
    <citation type="submission" date="2019-08" db="EMBL/GenBank/DDBJ databases">
        <title>The improved chromosome-level genome for the pearl oyster Pinctada fucata martensii using PacBio sequencing and Hi-C.</title>
        <authorList>
            <person name="Zheng Z."/>
        </authorList>
    </citation>
    <scope>NUCLEOTIDE SEQUENCE</scope>
    <source>
        <strain evidence="1">ZZ-2019</strain>
        <tissue evidence="1">Adductor muscle</tissue>
    </source>
</reference>
<dbReference type="GO" id="GO:0005637">
    <property type="term" value="C:nuclear inner membrane"/>
    <property type="evidence" value="ECO:0007669"/>
    <property type="project" value="TreeGrafter"/>
</dbReference>
<dbReference type="AlphaFoldDB" id="A0AA88YQT8"/>
<sequence length="186" mass="21779">MLFHFTHQVSDICSLETATYELEQVFRAVLYIDQRDGEFQPIGTKHFCVFPRKKYWKIAKKLKFSQNGECLTGNPFYFEFIVKPWKQNQEVEAVRNSETNMNKNENLVEIRENSDSTHEVTDPSYCDEVNGEVTHERSTKKTDCAIKLKQARVVLEPCDVDISKYTPKRKSIQFVPVENSVDEMRI</sequence>
<accession>A0AA88YQT8</accession>
<comment type="caution">
    <text evidence="1">The sequence shown here is derived from an EMBL/GenBank/DDBJ whole genome shotgun (WGS) entry which is preliminary data.</text>
</comment>
<dbReference type="PANTHER" id="PTHR35824">
    <property type="entry name" value="MEMBRANE-ANCHORED JUNCTION PROTEIN MAJIN"/>
    <property type="match status" value="1"/>
</dbReference>
<gene>
    <name evidence="1" type="ORF">FSP39_012230</name>
</gene>
<evidence type="ECO:0000313" key="1">
    <source>
        <dbReference type="EMBL" id="KAK3104877.1"/>
    </source>
</evidence>
<dbReference type="GO" id="GO:0003677">
    <property type="term" value="F:DNA binding"/>
    <property type="evidence" value="ECO:0007669"/>
    <property type="project" value="InterPro"/>
</dbReference>
<protein>
    <submittedName>
        <fullName evidence="1">Uncharacterized protein</fullName>
    </submittedName>
</protein>
<dbReference type="EMBL" id="VSWD01000004">
    <property type="protein sequence ID" value="KAK3104877.1"/>
    <property type="molecule type" value="Genomic_DNA"/>
</dbReference>
<dbReference type="GO" id="GO:0070197">
    <property type="term" value="P:meiotic attachment of telomere to nuclear envelope"/>
    <property type="evidence" value="ECO:0007669"/>
    <property type="project" value="TreeGrafter"/>
</dbReference>
<dbReference type="GO" id="GO:0007129">
    <property type="term" value="P:homologous chromosome pairing at meiosis"/>
    <property type="evidence" value="ECO:0007669"/>
    <property type="project" value="TreeGrafter"/>
</dbReference>
<proteinExistence type="predicted"/>
<dbReference type="Pfam" id="PF15077">
    <property type="entry name" value="MAJIN"/>
    <property type="match status" value="1"/>
</dbReference>
<dbReference type="InterPro" id="IPR027816">
    <property type="entry name" value="MAJIN"/>
</dbReference>